<name>A0ABW4KYR8_9BURK</name>
<evidence type="ECO:0000313" key="3">
    <source>
        <dbReference type="Proteomes" id="UP001597304"/>
    </source>
</evidence>
<feature type="region of interest" description="Disordered" evidence="1">
    <location>
        <begin position="282"/>
        <end position="302"/>
    </location>
</feature>
<dbReference type="EMBL" id="JBHUEJ010000042">
    <property type="protein sequence ID" value="MFD1712371.1"/>
    <property type="molecule type" value="Genomic_DNA"/>
</dbReference>
<dbReference type="Pfam" id="PF18897">
    <property type="entry name" value="Gp3-like"/>
    <property type="match status" value="1"/>
</dbReference>
<proteinExistence type="predicted"/>
<dbReference type="Proteomes" id="UP001597304">
    <property type="component" value="Unassembled WGS sequence"/>
</dbReference>
<dbReference type="InterPro" id="IPR043991">
    <property type="entry name" value="Gp3-like"/>
</dbReference>
<comment type="caution">
    <text evidence="2">The sequence shown here is derived from an EMBL/GenBank/DDBJ whole genome shotgun (WGS) entry which is preliminary data.</text>
</comment>
<sequence>MLKGLALTPPVIGRIAIGRVVEKNGRRLPEKDDEFTLTSQVQNQEGWVVHPMDAQLRKDPQAKLRSIPVRLLFDDPDLSLRAHYTMFDRATGRPLCVGDGESCKRVTLSGMQSLPCPSPSVCALAQDGHCKPYGRLHVRIDAEDGGHTDAGTGATGDELSSFVFRTTGFNSIRTLSARLRYLFAASGGLLAALPLELRLRGKSTTLSHRTPIYYVDLTLRSGHSLAQVVALARQERQQQAALGLDQAALDEAARQGLALGEFEESSEEVASAGVIEEFFAEPERPESLGPSSEYAEVTTPPTLKTKLARKLLATADQGGTHAGA</sequence>
<organism evidence="2 3">
    <name type="scientific">Ottowia flava</name>
    <dbReference type="NCBI Taxonomy" id="2675430"/>
    <lineage>
        <taxon>Bacteria</taxon>
        <taxon>Pseudomonadati</taxon>
        <taxon>Pseudomonadota</taxon>
        <taxon>Betaproteobacteria</taxon>
        <taxon>Burkholderiales</taxon>
        <taxon>Comamonadaceae</taxon>
        <taxon>Ottowia</taxon>
    </lineage>
</organism>
<keyword evidence="3" id="KW-1185">Reference proteome</keyword>
<reference evidence="3" key="1">
    <citation type="journal article" date="2019" name="Int. J. Syst. Evol. Microbiol.">
        <title>The Global Catalogue of Microorganisms (GCM) 10K type strain sequencing project: providing services to taxonomists for standard genome sequencing and annotation.</title>
        <authorList>
            <consortium name="The Broad Institute Genomics Platform"/>
            <consortium name="The Broad Institute Genome Sequencing Center for Infectious Disease"/>
            <person name="Wu L."/>
            <person name="Ma J."/>
        </authorList>
    </citation>
    <scope>NUCLEOTIDE SEQUENCE [LARGE SCALE GENOMIC DNA]</scope>
    <source>
        <strain evidence="3">LMG 29247</strain>
    </source>
</reference>
<accession>A0ABW4KYR8</accession>
<protein>
    <submittedName>
        <fullName evidence="2">Phage capsid protein</fullName>
    </submittedName>
</protein>
<evidence type="ECO:0000256" key="1">
    <source>
        <dbReference type="SAM" id="MobiDB-lite"/>
    </source>
</evidence>
<evidence type="ECO:0000313" key="2">
    <source>
        <dbReference type="EMBL" id="MFD1712371.1"/>
    </source>
</evidence>
<gene>
    <name evidence="2" type="ORF">ACFSF0_17365</name>
</gene>
<dbReference type="RefSeq" id="WP_147915082.1">
    <property type="nucleotide sequence ID" value="NZ_JBHUEJ010000042.1"/>
</dbReference>